<accession>A0A564TNX1</accession>
<sequence length="183" mass="20492">MPVRPHSLRGVLFYQKQKCSAVQIHDILTSIIVQKPLFLTTAHCILRHICFQQSAQSFPACQSLSPWERWHCEAMTERAGPVRQSRRTAISRPFVSAMLSPCLRIFVSILALSVTFGDSSPKGRAFRAAFTASLPALSAPASRCRCACAACRSGCAPPPRRQWRWRGAGRARWPSHPAHGRRW</sequence>
<evidence type="ECO:0000313" key="1">
    <source>
        <dbReference type="EMBL" id="VUX08954.1"/>
    </source>
</evidence>
<reference evidence="1 2" key="1">
    <citation type="submission" date="2019-07" db="EMBL/GenBank/DDBJ databases">
        <authorList>
            <person name="Hibberd C M."/>
            <person name="Gehrig L. J."/>
            <person name="Chang H.-W."/>
            <person name="Venkatesh S."/>
        </authorList>
    </citation>
    <scope>NUCLEOTIDE SEQUENCE [LARGE SCALE GENOMIC DNA]</scope>
    <source>
        <strain evidence="1">Faecalibacterium_prausnitzii_JG_BgPS064</strain>
    </source>
</reference>
<gene>
    <name evidence="1" type="ORF">FPPS064S07_00561</name>
</gene>
<name>A0A564TNX1_9FIRM</name>
<evidence type="ECO:0000313" key="2">
    <source>
        <dbReference type="Proteomes" id="UP000406184"/>
    </source>
</evidence>
<dbReference type="EMBL" id="CABHMY010000100">
    <property type="protein sequence ID" value="VUX08954.1"/>
    <property type="molecule type" value="Genomic_DNA"/>
</dbReference>
<protein>
    <submittedName>
        <fullName evidence="1">Uncharacterized protein</fullName>
    </submittedName>
</protein>
<dbReference type="AlphaFoldDB" id="A0A564TNX1"/>
<dbReference type="Proteomes" id="UP000406184">
    <property type="component" value="Unassembled WGS sequence"/>
</dbReference>
<proteinExistence type="predicted"/>
<organism evidence="1 2">
    <name type="scientific">Faecalibacterium prausnitzii</name>
    <dbReference type="NCBI Taxonomy" id="853"/>
    <lineage>
        <taxon>Bacteria</taxon>
        <taxon>Bacillati</taxon>
        <taxon>Bacillota</taxon>
        <taxon>Clostridia</taxon>
        <taxon>Eubacteriales</taxon>
        <taxon>Oscillospiraceae</taxon>
        <taxon>Faecalibacterium</taxon>
    </lineage>
</organism>
<keyword evidence="2" id="KW-1185">Reference proteome</keyword>